<protein>
    <submittedName>
        <fullName evidence="1">Uncharacterized protein</fullName>
    </submittedName>
</protein>
<name>H3AD21_LATCH</name>
<dbReference type="Proteomes" id="UP000008672">
    <property type="component" value="Unassembled WGS sequence"/>
</dbReference>
<evidence type="ECO:0000313" key="1">
    <source>
        <dbReference type="Ensembl" id="ENSLACP00000007542.1"/>
    </source>
</evidence>
<accession>H3AD21</accession>
<reference evidence="1" key="3">
    <citation type="submission" date="2025-09" db="UniProtKB">
        <authorList>
            <consortium name="Ensembl"/>
        </authorList>
    </citation>
    <scope>IDENTIFICATION</scope>
</reference>
<proteinExistence type="predicted"/>
<organism evidence="1 2">
    <name type="scientific">Latimeria chalumnae</name>
    <name type="common">Coelacanth</name>
    <dbReference type="NCBI Taxonomy" id="7897"/>
    <lineage>
        <taxon>Eukaryota</taxon>
        <taxon>Metazoa</taxon>
        <taxon>Chordata</taxon>
        <taxon>Craniata</taxon>
        <taxon>Vertebrata</taxon>
        <taxon>Euteleostomi</taxon>
        <taxon>Coelacanthiformes</taxon>
        <taxon>Coelacanthidae</taxon>
        <taxon>Latimeria</taxon>
    </lineage>
</organism>
<reference evidence="1" key="2">
    <citation type="submission" date="2025-08" db="UniProtKB">
        <authorList>
            <consortium name="Ensembl"/>
        </authorList>
    </citation>
    <scope>IDENTIFICATION</scope>
</reference>
<dbReference type="EMBL" id="AFYH01130887">
    <property type="status" value="NOT_ANNOTATED_CDS"/>
    <property type="molecule type" value="Genomic_DNA"/>
</dbReference>
<dbReference type="Ensembl" id="ENSLACT00000007606.1">
    <property type="protein sequence ID" value="ENSLACP00000007542.1"/>
    <property type="gene ID" value="ENSLACG00000006685.1"/>
</dbReference>
<evidence type="ECO:0000313" key="2">
    <source>
        <dbReference type="Proteomes" id="UP000008672"/>
    </source>
</evidence>
<dbReference type="EMBL" id="AFYH01130884">
    <property type="status" value="NOT_ANNOTATED_CDS"/>
    <property type="molecule type" value="Genomic_DNA"/>
</dbReference>
<dbReference type="EMBL" id="AFYH01130885">
    <property type="status" value="NOT_ANNOTATED_CDS"/>
    <property type="molecule type" value="Genomic_DNA"/>
</dbReference>
<reference evidence="2" key="1">
    <citation type="submission" date="2011-08" db="EMBL/GenBank/DDBJ databases">
        <title>The draft genome of Latimeria chalumnae.</title>
        <authorList>
            <person name="Di Palma F."/>
            <person name="Alfoldi J."/>
            <person name="Johnson J."/>
            <person name="Berlin A."/>
            <person name="Gnerre S."/>
            <person name="Jaffe D."/>
            <person name="MacCallum I."/>
            <person name="Young S."/>
            <person name="Walker B.J."/>
            <person name="Lander E."/>
            <person name="Lindblad-Toh K."/>
        </authorList>
    </citation>
    <scope>NUCLEOTIDE SEQUENCE [LARGE SCALE GENOMIC DNA]</scope>
    <source>
        <strain evidence="2">Wild caught</strain>
    </source>
</reference>
<dbReference type="EMBL" id="AFYH01130886">
    <property type="status" value="NOT_ANNOTATED_CDS"/>
    <property type="molecule type" value="Genomic_DNA"/>
</dbReference>
<dbReference type="AlphaFoldDB" id="H3AD21"/>
<dbReference type="GeneTree" id="ENSGT00390000000412"/>
<sequence>EPEDDNAINHILRLRKKQGWLTMLPQHGFVYKNQTCTTDVAKKKTYLFKDEGEYVFCLLRNGNNPKARYEPYDFQISSEADGKDMEVTPVMNWLYERRLFNMIINLPFFVKFRIWKAFIRWKVNVQSSKKNNSWMLMLKELFIVDVVFQSCLLYVRALCETASSSNGGLGLGDSAIIFVKLDRSRSYLLDEFYNVQRHQCKHAFGQIESLRNKIIEMIKQSCLKVADMEGAKKLFEPDFKNKPKYAEIAEWRHILARFTRFIRLVDEIFQDLLCRLINTAVRLLLEFFISSDKVRLSNEKKNETLIR</sequence>
<keyword evidence="2" id="KW-1185">Reference proteome</keyword>